<proteinExistence type="predicted"/>
<name>A0ACA9N752_9GLOM</name>
<gene>
    <name evidence="1" type="ORF">SPELUC_LOCUS8341</name>
</gene>
<protein>
    <submittedName>
        <fullName evidence="1">4506_t:CDS:1</fullName>
    </submittedName>
</protein>
<evidence type="ECO:0000313" key="1">
    <source>
        <dbReference type="EMBL" id="CAG8634696.1"/>
    </source>
</evidence>
<sequence>GEYENLILESRDLPSSLNCIVLECGFTTNQLDELLKNCKLNSLYIKYMNFKSTHFGVIAEYAITNSLCKSEKDIEDIEDINIDMHDKVSRL</sequence>
<organism evidence="1 2">
    <name type="scientific">Cetraspora pellucida</name>
    <dbReference type="NCBI Taxonomy" id="1433469"/>
    <lineage>
        <taxon>Eukaryota</taxon>
        <taxon>Fungi</taxon>
        <taxon>Fungi incertae sedis</taxon>
        <taxon>Mucoromycota</taxon>
        <taxon>Glomeromycotina</taxon>
        <taxon>Glomeromycetes</taxon>
        <taxon>Diversisporales</taxon>
        <taxon>Gigasporaceae</taxon>
        <taxon>Cetraspora</taxon>
    </lineage>
</organism>
<accession>A0ACA9N752</accession>
<feature type="non-terminal residue" evidence="1">
    <location>
        <position position="1"/>
    </location>
</feature>
<reference evidence="1" key="1">
    <citation type="submission" date="2021-06" db="EMBL/GenBank/DDBJ databases">
        <authorList>
            <person name="Kallberg Y."/>
            <person name="Tangrot J."/>
            <person name="Rosling A."/>
        </authorList>
    </citation>
    <scope>NUCLEOTIDE SEQUENCE</scope>
    <source>
        <strain evidence="1">28 12/20/2015</strain>
    </source>
</reference>
<evidence type="ECO:0000313" key="2">
    <source>
        <dbReference type="Proteomes" id="UP000789366"/>
    </source>
</evidence>
<keyword evidence="2" id="KW-1185">Reference proteome</keyword>
<comment type="caution">
    <text evidence="1">The sequence shown here is derived from an EMBL/GenBank/DDBJ whole genome shotgun (WGS) entry which is preliminary data.</text>
</comment>
<dbReference type="Proteomes" id="UP000789366">
    <property type="component" value="Unassembled WGS sequence"/>
</dbReference>
<dbReference type="EMBL" id="CAJVPW010012355">
    <property type="protein sequence ID" value="CAG8634696.1"/>
    <property type="molecule type" value="Genomic_DNA"/>
</dbReference>